<dbReference type="PANTHER" id="PTHR42918">
    <property type="entry name" value="LYSYL-TRNA SYNTHETASE"/>
    <property type="match status" value="1"/>
</dbReference>
<dbReference type="GO" id="GO:0000287">
    <property type="term" value="F:magnesium ion binding"/>
    <property type="evidence" value="ECO:0007669"/>
    <property type="project" value="UniProtKB-UniRule"/>
</dbReference>
<dbReference type="InterPro" id="IPR045864">
    <property type="entry name" value="aa-tRNA-synth_II/BPL/LPL"/>
</dbReference>
<dbReference type="GO" id="GO:0000049">
    <property type="term" value="F:tRNA binding"/>
    <property type="evidence" value="ECO:0007669"/>
    <property type="project" value="TreeGrafter"/>
</dbReference>
<name>R1G3L7_NANST</name>
<dbReference type="InterPro" id="IPR044136">
    <property type="entry name" value="Lys-tRNA-ligase_II_N"/>
</dbReference>
<dbReference type="InterPro" id="IPR002313">
    <property type="entry name" value="Lys-tRNA-ligase_II"/>
</dbReference>
<organism evidence="10 11">
    <name type="scientific">Nanobsidianus stetteri</name>
    <dbReference type="NCBI Taxonomy" id="1294122"/>
    <lineage>
        <taxon>Archaea</taxon>
        <taxon>Nanobdellota</taxon>
        <taxon>Candidatus Nanoarchaeia</taxon>
        <taxon>Nanoarchaeales</taxon>
        <taxon>Nanopusillaceae</taxon>
        <taxon>Candidatus Nanobsidianus</taxon>
    </lineage>
</organism>
<keyword evidence="4 7" id="KW-0067">ATP-binding</keyword>
<comment type="subunit">
    <text evidence="7">Homodimer.</text>
</comment>
<evidence type="ECO:0000256" key="5">
    <source>
        <dbReference type="ARBA" id="ARBA00023146"/>
    </source>
</evidence>
<evidence type="ECO:0000259" key="9">
    <source>
        <dbReference type="PROSITE" id="PS50862"/>
    </source>
</evidence>
<dbReference type="InterPro" id="IPR006195">
    <property type="entry name" value="aa-tRNA-synth_II"/>
</dbReference>
<dbReference type="Pfam" id="PF01336">
    <property type="entry name" value="tRNA_anti-codon"/>
    <property type="match status" value="1"/>
</dbReference>
<dbReference type="SUPFAM" id="SSF55681">
    <property type="entry name" value="Class II aaRS and biotin synthetases"/>
    <property type="match status" value="1"/>
</dbReference>
<accession>R1G3L7</accession>
<dbReference type="InterPro" id="IPR004365">
    <property type="entry name" value="NA-bd_OB_tRNA"/>
</dbReference>
<evidence type="ECO:0000256" key="8">
    <source>
        <dbReference type="RuleBase" id="RU000336"/>
    </source>
</evidence>
<evidence type="ECO:0000313" key="11">
    <source>
        <dbReference type="Proteomes" id="UP000053279"/>
    </source>
</evidence>
<dbReference type="PROSITE" id="PS50862">
    <property type="entry name" value="AA_TRNA_LIGASE_II"/>
    <property type="match status" value="1"/>
</dbReference>
<feature type="binding site" evidence="7">
    <location>
        <position position="409"/>
    </location>
    <ligand>
        <name>Mg(2+)</name>
        <dbReference type="ChEBI" id="CHEBI:18420"/>
        <label>1</label>
    </ligand>
</feature>
<comment type="subcellular location">
    <subcellularLocation>
        <location evidence="7">Cytoplasm</location>
    </subcellularLocation>
</comment>
<comment type="cofactor">
    <cofactor evidence="7 8">
        <name>Mg(2+)</name>
        <dbReference type="ChEBI" id="CHEBI:18420"/>
    </cofactor>
    <text evidence="7 8">Binds 3 Mg(2+) ions per subunit.</text>
</comment>
<keyword evidence="11" id="KW-1185">Reference proteome</keyword>
<keyword evidence="2 7" id="KW-0479">Metal-binding</keyword>
<dbReference type="PANTHER" id="PTHR42918:SF15">
    <property type="entry name" value="LYSINE--TRNA LIGASE, CHLOROPLASTIC_MITOCHONDRIAL"/>
    <property type="match status" value="1"/>
</dbReference>
<dbReference type="Pfam" id="PF00152">
    <property type="entry name" value="tRNA-synt_2"/>
    <property type="match status" value="1"/>
</dbReference>
<evidence type="ECO:0000256" key="1">
    <source>
        <dbReference type="ARBA" id="ARBA00022598"/>
    </source>
</evidence>
<dbReference type="Gene3D" id="2.40.50.140">
    <property type="entry name" value="Nucleic acid-binding proteins"/>
    <property type="match status" value="1"/>
</dbReference>
<protein>
    <recommendedName>
        <fullName evidence="7">Lysine--tRNA ligase</fullName>
        <ecNumber evidence="7">6.1.1.6</ecNumber>
    </recommendedName>
    <alternativeName>
        <fullName evidence="7">Lysyl-tRNA synthetase</fullName>
        <shortName evidence="7">LysRS</shortName>
    </alternativeName>
</protein>
<dbReference type="Gene3D" id="3.30.930.10">
    <property type="entry name" value="Bira Bifunctional Protein, Domain 2"/>
    <property type="match status" value="1"/>
</dbReference>
<dbReference type="EMBL" id="APJZ01000001">
    <property type="protein sequence ID" value="EOD42731.1"/>
    <property type="molecule type" value="Genomic_DNA"/>
</dbReference>
<dbReference type="NCBIfam" id="NF001756">
    <property type="entry name" value="PRK00484.1"/>
    <property type="match status" value="1"/>
</dbReference>
<comment type="caution">
    <text evidence="10">The sequence shown here is derived from an EMBL/GenBank/DDBJ whole genome shotgun (WGS) entry which is preliminary data.</text>
</comment>
<evidence type="ECO:0000256" key="3">
    <source>
        <dbReference type="ARBA" id="ARBA00022741"/>
    </source>
</evidence>
<reference evidence="10 11" key="1">
    <citation type="submission" date="2013-02" db="EMBL/GenBank/DDBJ databases">
        <title>Insights into archaeal evolution and symbiosis from the genomes of a Nanoarchaeon and its crenarchaeal host from Yellowstone National Park.</title>
        <authorList>
            <person name="Podar M."/>
            <person name="Makarova K.S."/>
            <person name="Graham D.E."/>
            <person name="Wolf Y.I."/>
            <person name="Koonin E.V."/>
            <person name="Reysenbach A.-L."/>
        </authorList>
    </citation>
    <scope>NUCLEOTIDE SEQUENCE [LARGE SCALE GENOMIC DNA]</scope>
</reference>
<keyword evidence="5 7" id="KW-0030">Aminoacyl-tRNA synthetase</keyword>
<evidence type="ECO:0000313" key="10">
    <source>
        <dbReference type="EMBL" id="EOD42731.1"/>
    </source>
</evidence>
<dbReference type="InterPro" id="IPR018149">
    <property type="entry name" value="Lys-tRNA-synth_II_C"/>
</dbReference>
<proteinExistence type="inferred from homology"/>
<comment type="similarity">
    <text evidence="7">Belongs to the class-II aminoacyl-tRNA synthetase family.</text>
</comment>
<dbReference type="CDD" id="cd00775">
    <property type="entry name" value="LysRS_core"/>
    <property type="match status" value="1"/>
</dbReference>
<dbReference type="Proteomes" id="UP000053279">
    <property type="component" value="Unassembled WGS sequence"/>
</dbReference>
<dbReference type="AlphaFoldDB" id="R1G3L7"/>
<keyword evidence="7" id="KW-0648">Protein biosynthesis</keyword>
<feature type="domain" description="Aminoacyl-transfer RNA synthetases class-II family profile" evidence="9">
    <location>
        <begin position="172"/>
        <end position="484"/>
    </location>
</feature>
<dbReference type="CDD" id="cd04322">
    <property type="entry name" value="LysRS_N"/>
    <property type="match status" value="1"/>
</dbReference>
<dbReference type="GO" id="GO:0004824">
    <property type="term" value="F:lysine-tRNA ligase activity"/>
    <property type="evidence" value="ECO:0007669"/>
    <property type="project" value="UniProtKB-UniRule"/>
</dbReference>
<sequence>MENKDLLKTGLEIDIVDRLKVLEKMKEKGYNPYPYEFDKTNDVKEIVNDPDKFMDKYVKIAGRVYSVRKHGGIVFYDIKEEGYRIQVVIKKDITKNFEDAYEFIQRGDIIGVYGKVGRTKAGELSVFAEDWIILTKSLISLPDQWYGFTDVEERYRKRYLDLLMNDEVRRYFEIRFKTISYVRKYFENLGYIEVQTPVLQPIYGGANAKPFITYVNDLKENWYLRIATELYLKRYLVGGFNKVFEIGPDFRNESIDVTHNPEFTMLEAYEAYANRDKMMEIVENLIYGIAKDIIGKDYIEYNGKKISLKPPWRRLTMYDALKEYANIDVTKLSDEEIMEIMKQNNIQLELKEYNRGLAITALFEELVEDRLIEPTYIIEHPKESTPLCKLSRKDPSLVERAEGYILGVEVTNIYSELNDPILQNKLLLEQAKMRELGFEEAHLYDQDFVEALMYGMPPTGGIGIGIDRVIMLLLGIKSIKEIIPFPMVKKKTESEAVKILTKYTSNKDNKS</sequence>
<keyword evidence="7" id="KW-0963">Cytoplasm</keyword>
<keyword evidence="7 8" id="KW-0460">Magnesium</keyword>
<dbReference type="GO" id="GO:0005829">
    <property type="term" value="C:cytosol"/>
    <property type="evidence" value="ECO:0007669"/>
    <property type="project" value="TreeGrafter"/>
</dbReference>
<gene>
    <name evidence="7" type="primary">lysS</name>
    <name evidence="10" type="ORF">Nst1_070</name>
</gene>
<dbReference type="GO" id="GO:0005524">
    <property type="term" value="F:ATP binding"/>
    <property type="evidence" value="ECO:0007669"/>
    <property type="project" value="UniProtKB-UniRule"/>
</dbReference>
<dbReference type="NCBIfam" id="TIGR00499">
    <property type="entry name" value="lysS_bact"/>
    <property type="match status" value="1"/>
</dbReference>
<dbReference type="GO" id="GO:0006430">
    <property type="term" value="P:lysyl-tRNA aminoacylation"/>
    <property type="evidence" value="ECO:0007669"/>
    <property type="project" value="UniProtKB-UniRule"/>
</dbReference>
<dbReference type="HAMAP" id="MF_00252">
    <property type="entry name" value="Lys_tRNA_synth_class2"/>
    <property type="match status" value="1"/>
</dbReference>
<keyword evidence="3 7" id="KW-0547">Nucleotide-binding</keyword>
<dbReference type="InterPro" id="IPR004364">
    <property type="entry name" value="Aa-tRNA-synt_II"/>
</dbReference>
<dbReference type="PRINTS" id="PR00982">
    <property type="entry name" value="TRNASYNTHLYS"/>
</dbReference>
<evidence type="ECO:0000256" key="2">
    <source>
        <dbReference type="ARBA" id="ARBA00022723"/>
    </source>
</evidence>
<evidence type="ECO:0000256" key="6">
    <source>
        <dbReference type="ARBA" id="ARBA00048573"/>
    </source>
</evidence>
<evidence type="ECO:0000256" key="4">
    <source>
        <dbReference type="ARBA" id="ARBA00022840"/>
    </source>
</evidence>
<comment type="catalytic activity">
    <reaction evidence="6 7 8">
        <text>tRNA(Lys) + L-lysine + ATP = L-lysyl-tRNA(Lys) + AMP + diphosphate</text>
        <dbReference type="Rhea" id="RHEA:20792"/>
        <dbReference type="Rhea" id="RHEA-COMP:9696"/>
        <dbReference type="Rhea" id="RHEA-COMP:9697"/>
        <dbReference type="ChEBI" id="CHEBI:30616"/>
        <dbReference type="ChEBI" id="CHEBI:32551"/>
        <dbReference type="ChEBI" id="CHEBI:33019"/>
        <dbReference type="ChEBI" id="CHEBI:78442"/>
        <dbReference type="ChEBI" id="CHEBI:78529"/>
        <dbReference type="ChEBI" id="CHEBI:456215"/>
        <dbReference type="EC" id="6.1.1.6"/>
    </reaction>
</comment>
<dbReference type="EC" id="6.1.1.6" evidence="7"/>
<dbReference type="SUPFAM" id="SSF50249">
    <property type="entry name" value="Nucleic acid-binding proteins"/>
    <property type="match status" value="1"/>
</dbReference>
<dbReference type="PATRIC" id="fig|1294122.7.peg.68"/>
<evidence type="ECO:0000256" key="7">
    <source>
        <dbReference type="HAMAP-Rule" id="MF_00252"/>
    </source>
</evidence>
<dbReference type="InterPro" id="IPR012340">
    <property type="entry name" value="NA-bd_OB-fold"/>
</dbReference>
<feature type="binding site" evidence="7">
    <location>
        <position position="409"/>
    </location>
    <ligand>
        <name>Mg(2+)</name>
        <dbReference type="ChEBI" id="CHEBI:18420"/>
        <label>2</label>
    </ligand>
</feature>
<keyword evidence="1 7" id="KW-0436">Ligase</keyword>
<feature type="binding site" evidence="7">
    <location>
        <position position="402"/>
    </location>
    <ligand>
        <name>Mg(2+)</name>
        <dbReference type="ChEBI" id="CHEBI:18420"/>
        <label>1</label>
    </ligand>
</feature>